<keyword evidence="2" id="KW-0732">Signal</keyword>
<organism evidence="3 4">
    <name type="scientific">Sporisorium reilianum (strain SRZ2)</name>
    <name type="common">Maize head smut fungus</name>
    <dbReference type="NCBI Taxonomy" id="999809"/>
    <lineage>
        <taxon>Eukaryota</taxon>
        <taxon>Fungi</taxon>
        <taxon>Dikarya</taxon>
        <taxon>Basidiomycota</taxon>
        <taxon>Ustilaginomycotina</taxon>
        <taxon>Ustilaginomycetes</taxon>
        <taxon>Ustilaginales</taxon>
        <taxon>Ustilaginaceae</taxon>
        <taxon>Sporisorium</taxon>
    </lineage>
</organism>
<dbReference type="AlphaFoldDB" id="E6ZZW8"/>
<accession>E6ZZW8</accession>
<feature type="compositionally biased region" description="Basic and acidic residues" evidence="1">
    <location>
        <begin position="84"/>
        <end position="103"/>
    </location>
</feature>
<sequence>MSKSDLLVAVVAVWLVALLPCALAGMSDTDHEYWNLATKKYINRDGSHEIPFRSYRTRLDSYRHVDDLASRALAHASRIGVLPIRKDERQPMTREEASRHPSTEVDTPVEEPTSKLSDNLHTRLHLSDASDSATDSTGTDAGRSSTAAETSAREPIYFSSIIAPGDDLHEEMGLNPKVKAFAFWKHQSGASQLLHVDTLELAGGSWKLQALDEVLRHH</sequence>
<gene>
    <name evidence="3" type="ORF">sr13418</name>
</gene>
<dbReference type="OrthoDB" id="2546634at2759"/>
<dbReference type="EMBL" id="FQ311470">
    <property type="protein sequence ID" value="CBQ72798.1"/>
    <property type="molecule type" value="Genomic_DNA"/>
</dbReference>
<name>E6ZZW8_SPORE</name>
<evidence type="ECO:0000313" key="4">
    <source>
        <dbReference type="Proteomes" id="UP000008867"/>
    </source>
</evidence>
<dbReference type="HOGENOM" id="CLU_110371_0_0_1"/>
<feature type="compositionally biased region" description="Basic and acidic residues" evidence="1">
    <location>
        <begin position="118"/>
        <end position="128"/>
    </location>
</feature>
<reference evidence="3 4" key="1">
    <citation type="journal article" date="2010" name="Science">
        <title>Pathogenicity determinants in smut fungi revealed by genome comparison.</title>
        <authorList>
            <person name="Schirawski J."/>
            <person name="Mannhaupt G."/>
            <person name="Muench K."/>
            <person name="Brefort T."/>
            <person name="Schipper K."/>
            <person name="Doehlemann G."/>
            <person name="Di Stasio M."/>
            <person name="Roessel N."/>
            <person name="Mendoza-Mendoza A."/>
            <person name="Pester D."/>
            <person name="Mueller O."/>
            <person name="Winterberg B."/>
            <person name="Meyer E."/>
            <person name="Ghareeb H."/>
            <person name="Wollenberg T."/>
            <person name="Muensterkoetter M."/>
            <person name="Wong P."/>
            <person name="Walter M."/>
            <person name="Stukenbrock E."/>
            <person name="Gueldener U."/>
            <person name="Kahmann R."/>
        </authorList>
    </citation>
    <scope>NUCLEOTIDE SEQUENCE [LARGE SCALE GENOMIC DNA]</scope>
    <source>
        <strain evidence="4">SRZ2</strain>
    </source>
</reference>
<protein>
    <submittedName>
        <fullName evidence="3">Conserved hypothetical Ustilaginaceae-specific protein</fullName>
    </submittedName>
</protein>
<proteinExistence type="predicted"/>
<feature type="region of interest" description="Disordered" evidence="1">
    <location>
        <begin position="84"/>
        <end position="151"/>
    </location>
</feature>
<evidence type="ECO:0000313" key="3">
    <source>
        <dbReference type="EMBL" id="CBQ72798.1"/>
    </source>
</evidence>
<evidence type="ECO:0000256" key="2">
    <source>
        <dbReference type="SAM" id="SignalP"/>
    </source>
</evidence>
<dbReference type="eggNOG" id="ENOG502RDTA">
    <property type="taxonomic scope" value="Eukaryota"/>
</dbReference>
<dbReference type="Proteomes" id="UP000008867">
    <property type="component" value="Chromosome 5"/>
</dbReference>
<keyword evidence="4" id="KW-1185">Reference proteome</keyword>
<feature type="signal peptide" evidence="2">
    <location>
        <begin position="1"/>
        <end position="24"/>
    </location>
</feature>
<feature type="chain" id="PRO_5003217053" evidence="2">
    <location>
        <begin position="25"/>
        <end position="218"/>
    </location>
</feature>
<feature type="compositionally biased region" description="Low complexity" evidence="1">
    <location>
        <begin position="129"/>
        <end position="142"/>
    </location>
</feature>
<dbReference type="VEuPathDB" id="FungiDB:sr13418"/>
<evidence type="ECO:0000256" key="1">
    <source>
        <dbReference type="SAM" id="MobiDB-lite"/>
    </source>
</evidence>